<dbReference type="STRING" id="1792845.BC343_24730"/>
<evidence type="ECO:0000313" key="3">
    <source>
        <dbReference type="Proteomes" id="UP000189739"/>
    </source>
</evidence>
<dbReference type="RefSeq" id="WP_078347508.1">
    <property type="nucleotide sequence ID" value="NZ_MBTF01000006.1"/>
</dbReference>
<dbReference type="Pfam" id="PF00027">
    <property type="entry name" value="cNMP_binding"/>
    <property type="match status" value="1"/>
</dbReference>
<dbReference type="CDD" id="cd00038">
    <property type="entry name" value="CAP_ED"/>
    <property type="match status" value="1"/>
</dbReference>
<reference evidence="2 3" key="1">
    <citation type="submission" date="2016-07" db="EMBL/GenBank/DDBJ databases">
        <title>Genomic analysis of zinc-resistant bacterium Mucilaginibacter pedocola TBZ30.</title>
        <authorList>
            <person name="Huang J."/>
            <person name="Tang J."/>
        </authorList>
    </citation>
    <scope>NUCLEOTIDE SEQUENCE [LARGE SCALE GENOMIC DNA]</scope>
    <source>
        <strain evidence="2 3">TBZ30</strain>
    </source>
</reference>
<dbReference type="InterPro" id="IPR018490">
    <property type="entry name" value="cNMP-bd_dom_sf"/>
</dbReference>
<dbReference type="InterPro" id="IPR000595">
    <property type="entry name" value="cNMP-bd_dom"/>
</dbReference>
<organism evidence="2 3">
    <name type="scientific">Mucilaginibacter pedocola</name>
    <dbReference type="NCBI Taxonomy" id="1792845"/>
    <lineage>
        <taxon>Bacteria</taxon>
        <taxon>Pseudomonadati</taxon>
        <taxon>Bacteroidota</taxon>
        <taxon>Sphingobacteriia</taxon>
        <taxon>Sphingobacteriales</taxon>
        <taxon>Sphingobacteriaceae</taxon>
        <taxon>Mucilaginibacter</taxon>
    </lineage>
</organism>
<dbReference type="EMBL" id="MBTF01000006">
    <property type="protein sequence ID" value="OOQ60502.1"/>
    <property type="molecule type" value="Genomic_DNA"/>
</dbReference>
<accession>A0A1S9PHR7</accession>
<keyword evidence="3" id="KW-1185">Reference proteome</keyword>
<name>A0A1S9PHR7_9SPHI</name>
<evidence type="ECO:0000259" key="1">
    <source>
        <dbReference type="Pfam" id="PF00027"/>
    </source>
</evidence>
<protein>
    <submittedName>
        <fullName evidence="2">Crp/Fnr family transcriptional regulator</fullName>
    </submittedName>
</protein>
<dbReference type="Proteomes" id="UP000189739">
    <property type="component" value="Unassembled WGS sequence"/>
</dbReference>
<dbReference type="InterPro" id="IPR014710">
    <property type="entry name" value="RmlC-like_jellyroll"/>
</dbReference>
<evidence type="ECO:0000313" key="2">
    <source>
        <dbReference type="EMBL" id="OOQ60502.1"/>
    </source>
</evidence>
<gene>
    <name evidence="2" type="ORF">BC343_24730</name>
</gene>
<comment type="caution">
    <text evidence="2">The sequence shown here is derived from an EMBL/GenBank/DDBJ whole genome shotgun (WGS) entry which is preliminary data.</text>
</comment>
<dbReference type="OrthoDB" id="1044733at2"/>
<dbReference type="Gene3D" id="2.60.120.10">
    <property type="entry name" value="Jelly Rolls"/>
    <property type="match status" value="1"/>
</dbReference>
<feature type="domain" description="Cyclic nucleotide-binding" evidence="1">
    <location>
        <begin position="41"/>
        <end position="116"/>
    </location>
</feature>
<dbReference type="AlphaFoldDB" id="A0A1S9PHR7"/>
<dbReference type="SUPFAM" id="SSF51206">
    <property type="entry name" value="cAMP-binding domain-like"/>
    <property type="match status" value="1"/>
</dbReference>
<proteinExistence type="predicted"/>
<sequence length="193" mass="21892">MNKDLLIQFLQTGGIASHAIAVEIAEKFQHKTIIKNQPQLVEGKVCDEYLFLEQGFMRAFAHDTEGAEVTTNLFSPGQMVFEVSSFFNRTRSKENIVALTDCAGWYITFAELNGLFHSLPQFREFGRSVLVKGFAEFKNRALSMITETAEERYATLLKTNPEIFQHAALKHIASYLGVTDTSLSRIRKEFSKK</sequence>